<comment type="caution">
    <text evidence="2">The sequence shown here is derived from an EMBL/GenBank/DDBJ whole genome shotgun (WGS) entry which is preliminary data.</text>
</comment>
<dbReference type="Proteomes" id="UP000091918">
    <property type="component" value="Unassembled WGS sequence"/>
</dbReference>
<sequence length="72" mass="8276">MTFVDTPDPANGFRFKYGPLQSRLLQREHRPMISPLRSTLVHASRSSTSVANEPSIREAKGFTRSNYLKRRN</sequence>
<evidence type="ECO:0000256" key="1">
    <source>
        <dbReference type="SAM" id="MobiDB-lite"/>
    </source>
</evidence>
<organism evidence="2 3">
    <name type="scientific">Emergomyces africanus</name>
    <dbReference type="NCBI Taxonomy" id="1955775"/>
    <lineage>
        <taxon>Eukaryota</taxon>
        <taxon>Fungi</taxon>
        <taxon>Dikarya</taxon>
        <taxon>Ascomycota</taxon>
        <taxon>Pezizomycotina</taxon>
        <taxon>Eurotiomycetes</taxon>
        <taxon>Eurotiomycetidae</taxon>
        <taxon>Onygenales</taxon>
        <taxon>Ajellomycetaceae</taxon>
        <taxon>Emergomyces</taxon>
    </lineage>
</organism>
<proteinExistence type="predicted"/>
<name>A0A1B7NTA4_9EURO</name>
<keyword evidence="3" id="KW-1185">Reference proteome</keyword>
<reference evidence="2 3" key="1">
    <citation type="submission" date="2015-07" db="EMBL/GenBank/DDBJ databases">
        <title>Emmonsia species relationships and genome sequence.</title>
        <authorList>
            <person name="Cuomo C.A."/>
            <person name="Schwartz I.S."/>
            <person name="Kenyon C."/>
            <person name="de Hoog G.S."/>
            <person name="Govender N.P."/>
            <person name="Botha A."/>
            <person name="Moreno L."/>
            <person name="de Vries M."/>
            <person name="Munoz J.F."/>
            <person name="Stielow J.B."/>
        </authorList>
    </citation>
    <scope>NUCLEOTIDE SEQUENCE [LARGE SCALE GENOMIC DNA]</scope>
    <source>
        <strain evidence="2 3">CBS 136260</strain>
    </source>
</reference>
<evidence type="ECO:0000313" key="3">
    <source>
        <dbReference type="Proteomes" id="UP000091918"/>
    </source>
</evidence>
<dbReference type="EMBL" id="LGUA01000834">
    <property type="protein sequence ID" value="OAX79976.1"/>
    <property type="molecule type" value="Genomic_DNA"/>
</dbReference>
<gene>
    <name evidence="2" type="ORF">ACJ72_05701</name>
</gene>
<accession>A0A1B7NTA4</accession>
<protein>
    <submittedName>
        <fullName evidence="2">Uncharacterized protein</fullName>
    </submittedName>
</protein>
<feature type="region of interest" description="Disordered" evidence="1">
    <location>
        <begin position="44"/>
        <end position="72"/>
    </location>
</feature>
<evidence type="ECO:0000313" key="2">
    <source>
        <dbReference type="EMBL" id="OAX79976.1"/>
    </source>
</evidence>
<dbReference type="AlphaFoldDB" id="A0A1B7NTA4"/>